<dbReference type="InterPro" id="IPR027417">
    <property type="entry name" value="P-loop_NTPase"/>
</dbReference>
<dbReference type="GO" id="GO:0016887">
    <property type="term" value="F:ATP hydrolysis activity"/>
    <property type="evidence" value="ECO:0007669"/>
    <property type="project" value="InterPro"/>
</dbReference>
<dbReference type="EMBL" id="AE001437">
    <property type="protein sequence ID" value="AAK78433.1"/>
    <property type="molecule type" value="Genomic_DNA"/>
</dbReference>
<proteinExistence type="predicted"/>
<dbReference type="PANTHER" id="PTHR24220">
    <property type="entry name" value="IMPORT ATP-BINDING PROTEIN"/>
    <property type="match status" value="1"/>
</dbReference>
<dbReference type="InterPro" id="IPR017911">
    <property type="entry name" value="MacB-like_ATP-bd"/>
</dbReference>
<dbReference type="Gene3D" id="3.40.50.300">
    <property type="entry name" value="P-loop containing nucleotide triphosphate hydrolases"/>
    <property type="match status" value="1"/>
</dbReference>
<dbReference type="eggNOG" id="COG1136">
    <property type="taxonomic scope" value="Bacteria"/>
</dbReference>
<dbReference type="GO" id="GO:0005524">
    <property type="term" value="F:ATP binding"/>
    <property type="evidence" value="ECO:0007669"/>
    <property type="project" value="UniProtKB-KW"/>
</dbReference>
<dbReference type="KEGG" id="cac:CA_C0453"/>
<keyword evidence="3 5" id="KW-0067">ATP-binding</keyword>
<accession>Q97LV1</accession>
<dbReference type="GO" id="GO:0005886">
    <property type="term" value="C:plasma membrane"/>
    <property type="evidence" value="ECO:0007669"/>
    <property type="project" value="TreeGrafter"/>
</dbReference>
<dbReference type="InterPro" id="IPR003439">
    <property type="entry name" value="ABC_transporter-like_ATP-bd"/>
</dbReference>
<keyword evidence="2" id="KW-0547">Nucleotide-binding</keyword>
<dbReference type="AlphaFoldDB" id="Q97LV1"/>
<dbReference type="HOGENOM" id="CLU_000604_1_22_9"/>
<dbReference type="InterPro" id="IPR003593">
    <property type="entry name" value="AAA+_ATPase"/>
</dbReference>
<protein>
    <submittedName>
        <fullName evidence="5">ABC-transporter, ATP-binding protein</fullName>
    </submittedName>
</protein>
<evidence type="ECO:0000256" key="2">
    <source>
        <dbReference type="ARBA" id="ARBA00022741"/>
    </source>
</evidence>
<name>Q97LV1_CLOAB</name>
<dbReference type="CDD" id="cd03255">
    <property type="entry name" value="ABC_MJ0796_LolCDE_FtsE"/>
    <property type="match status" value="1"/>
</dbReference>
<sequence length="227" mass="25135">MDIAVVEGLCKVYGKNAARVDALININLKIKKGQFTAVVGPSGSGKSTLLHMIGGLDKPTLGKVIVDGSDIYSLNEKKLSVFRRRKIGVVFQYYNLIPVLTVEENIKLPLLLDNVEPDQKYIDELIEILNLKDKRNHFPEELSGGQQQRTAIGRALSYKPSIILADEPTGNLDTKNSRAVAELLRFSVEKFNQTLIMVTHDMNIASSADRIIKMEDGKVASDEVIRG</sequence>
<keyword evidence="6" id="KW-1185">Reference proteome</keyword>
<keyword evidence="1" id="KW-0813">Transport</keyword>
<dbReference type="PIR" id="F96955">
    <property type="entry name" value="F96955"/>
</dbReference>
<dbReference type="PROSITE" id="PS50893">
    <property type="entry name" value="ABC_TRANSPORTER_2"/>
    <property type="match status" value="1"/>
</dbReference>
<dbReference type="STRING" id="272562.CA_C0453"/>
<dbReference type="OrthoDB" id="9802264at2"/>
<dbReference type="GO" id="GO:0098796">
    <property type="term" value="C:membrane protein complex"/>
    <property type="evidence" value="ECO:0007669"/>
    <property type="project" value="UniProtKB-ARBA"/>
</dbReference>
<organism evidence="5 6">
    <name type="scientific">Clostridium acetobutylicum (strain ATCC 824 / DSM 792 / JCM 1419 / IAM 19013 / LMG 5710 / NBRC 13948 / NRRL B-527 / VKM B-1787 / 2291 / W)</name>
    <dbReference type="NCBI Taxonomy" id="272562"/>
    <lineage>
        <taxon>Bacteria</taxon>
        <taxon>Bacillati</taxon>
        <taxon>Bacillota</taxon>
        <taxon>Clostridia</taxon>
        <taxon>Eubacteriales</taxon>
        <taxon>Clostridiaceae</taxon>
        <taxon>Clostridium</taxon>
    </lineage>
</organism>
<dbReference type="Proteomes" id="UP000000814">
    <property type="component" value="Chromosome"/>
</dbReference>
<dbReference type="SMART" id="SM00382">
    <property type="entry name" value="AAA"/>
    <property type="match status" value="1"/>
</dbReference>
<reference evidence="5 6" key="1">
    <citation type="journal article" date="2001" name="J. Bacteriol.">
        <title>Genome sequence and comparative analysis of the solvent-producing bacterium Clostridium acetobutylicum.</title>
        <authorList>
            <person name="Nolling J."/>
            <person name="Breton G."/>
            <person name="Omelchenko M.V."/>
            <person name="Makarova K.S."/>
            <person name="Zeng Q."/>
            <person name="Gibson R."/>
            <person name="Lee H.M."/>
            <person name="Dubois J."/>
            <person name="Qiu D."/>
            <person name="Hitti J."/>
            <person name="Wolf Y.I."/>
            <person name="Tatusov R.L."/>
            <person name="Sabathe F."/>
            <person name="Doucette-Stamm L."/>
            <person name="Soucaille P."/>
            <person name="Daly M.J."/>
            <person name="Bennett G.N."/>
            <person name="Koonin E.V."/>
            <person name="Smith D.R."/>
        </authorList>
    </citation>
    <scope>NUCLEOTIDE SEQUENCE [LARGE SCALE GENOMIC DNA]</scope>
    <source>
        <strain evidence="6">ATCC 824 / DSM 792 / JCM 1419 / LMG 5710 / VKM B-1787</strain>
    </source>
</reference>
<gene>
    <name evidence="5" type="ordered locus">CA_C0453</name>
</gene>
<evidence type="ECO:0000313" key="6">
    <source>
        <dbReference type="Proteomes" id="UP000000814"/>
    </source>
</evidence>
<evidence type="ECO:0000313" key="5">
    <source>
        <dbReference type="EMBL" id="AAK78433.1"/>
    </source>
</evidence>
<dbReference type="GeneID" id="44996962"/>
<dbReference type="InterPro" id="IPR015854">
    <property type="entry name" value="ABC_transpr_LolD-like"/>
</dbReference>
<dbReference type="FunFam" id="3.40.50.300:FF:000032">
    <property type="entry name" value="Export ABC transporter ATP-binding protein"/>
    <property type="match status" value="1"/>
</dbReference>
<dbReference type="SUPFAM" id="SSF52540">
    <property type="entry name" value="P-loop containing nucleoside triphosphate hydrolases"/>
    <property type="match status" value="1"/>
</dbReference>
<dbReference type="Pfam" id="PF00005">
    <property type="entry name" value="ABC_tran"/>
    <property type="match status" value="1"/>
</dbReference>
<dbReference type="PANTHER" id="PTHR24220:SF86">
    <property type="entry name" value="ABC TRANSPORTER ABCH.1"/>
    <property type="match status" value="1"/>
</dbReference>
<dbReference type="PATRIC" id="fig|272562.8.peg.652"/>
<dbReference type="GO" id="GO:0022857">
    <property type="term" value="F:transmembrane transporter activity"/>
    <property type="evidence" value="ECO:0007669"/>
    <property type="project" value="UniProtKB-ARBA"/>
</dbReference>
<feature type="domain" description="ABC transporter" evidence="4">
    <location>
        <begin position="4"/>
        <end position="227"/>
    </location>
</feature>
<evidence type="ECO:0000256" key="1">
    <source>
        <dbReference type="ARBA" id="ARBA00022448"/>
    </source>
</evidence>
<dbReference type="RefSeq" id="WP_010963775.1">
    <property type="nucleotide sequence ID" value="NC_003030.1"/>
</dbReference>
<evidence type="ECO:0000256" key="3">
    <source>
        <dbReference type="ARBA" id="ARBA00022840"/>
    </source>
</evidence>
<evidence type="ECO:0000259" key="4">
    <source>
        <dbReference type="PROSITE" id="PS50893"/>
    </source>
</evidence>